<sequence length="547" mass="58332">MPPAEPKTLDEQHIKAIRDFQKSSQSNRRCFDCNEMGPQYVCLDFNTFICTTCSGIHREFSHRIKSISMSSFTDAEVSTIVQKGGNDAARKFWLADFDINTQPSSNLNARDRIRNFIRDAYIDRRWVHTEPKKEAPKKATPAKKVAAATPTDFNPFHLPPPSANHQTSVAFGDFSSFNSSSSNQSAPPPAENFADFSQFASATSLDSSPFASTADAFEANFASFDKPAEVDFFAAAPQVPAFPSTPVKAPAPSTASPAFATFASPSANPFGHISTPTKAPATDFFSDFTAPSPAPSTDPFAAFTSPQPSVATPSHPVDPFAAFTSPQPAAADPFASSTPAYASVPFTPPRDPFTAFDAPVSVAHGNPFTASPAQSSTRDPFGFDAPKPVPAADPFNAFDVLFEPVVTPTVQPVAAPVDVWGHPPPANKPSPQAPSPAKTASMQFQFHSNASTQSFASTASFDHVSPPLHPGKPHAYGSKPDVAAVIDPFASLDIGIKAAPRPTPQYGSNPQYSSNQQPMYPTQPFGMPLKTPPVGHSQASSNPFDMF</sequence>
<dbReference type="SMART" id="SM00105">
    <property type="entry name" value="ArfGap"/>
    <property type="match status" value="1"/>
</dbReference>
<evidence type="ECO:0000313" key="4">
    <source>
        <dbReference type="EMBL" id="OQR95087.1"/>
    </source>
</evidence>
<feature type="region of interest" description="Disordered" evidence="2">
    <location>
        <begin position="421"/>
        <end position="440"/>
    </location>
</feature>
<keyword evidence="1" id="KW-0863">Zinc-finger</keyword>
<evidence type="ECO:0000313" key="5">
    <source>
        <dbReference type="Proteomes" id="UP000243579"/>
    </source>
</evidence>
<dbReference type="PRINTS" id="PR00405">
    <property type="entry name" value="REVINTRACTNG"/>
</dbReference>
<dbReference type="SUPFAM" id="SSF57863">
    <property type="entry name" value="ArfGap/RecO-like zinc finger"/>
    <property type="match status" value="1"/>
</dbReference>
<evidence type="ECO:0000256" key="1">
    <source>
        <dbReference type="PROSITE-ProRule" id="PRU00288"/>
    </source>
</evidence>
<organism evidence="4 5">
    <name type="scientific">Achlya hypogyna</name>
    <name type="common">Oomycete</name>
    <name type="synonym">Protoachlya hypogyna</name>
    <dbReference type="NCBI Taxonomy" id="1202772"/>
    <lineage>
        <taxon>Eukaryota</taxon>
        <taxon>Sar</taxon>
        <taxon>Stramenopiles</taxon>
        <taxon>Oomycota</taxon>
        <taxon>Saprolegniomycetes</taxon>
        <taxon>Saprolegniales</taxon>
        <taxon>Achlyaceae</taxon>
        <taxon>Achlya</taxon>
    </lineage>
</organism>
<feature type="compositionally biased region" description="Pro residues" evidence="2">
    <location>
        <begin position="422"/>
        <end position="434"/>
    </location>
</feature>
<gene>
    <name evidence="4" type="ORF">ACHHYP_00451</name>
</gene>
<dbReference type="OrthoDB" id="6036at2759"/>
<feature type="compositionally biased region" description="Low complexity" evidence="2">
    <location>
        <begin position="138"/>
        <end position="151"/>
    </location>
</feature>
<dbReference type="GO" id="GO:0005096">
    <property type="term" value="F:GTPase activator activity"/>
    <property type="evidence" value="ECO:0007669"/>
    <property type="project" value="InterPro"/>
</dbReference>
<evidence type="ECO:0000259" key="3">
    <source>
        <dbReference type="PROSITE" id="PS50115"/>
    </source>
</evidence>
<feature type="compositionally biased region" description="Polar residues" evidence="2">
    <location>
        <begin position="537"/>
        <end position="547"/>
    </location>
</feature>
<feature type="region of interest" description="Disordered" evidence="2">
    <location>
        <begin position="500"/>
        <end position="547"/>
    </location>
</feature>
<dbReference type="STRING" id="1202772.A0A1V9ZAY9"/>
<dbReference type="AlphaFoldDB" id="A0A1V9ZAY9"/>
<keyword evidence="5" id="KW-1185">Reference proteome</keyword>
<dbReference type="PANTHER" id="PTHR46085">
    <property type="entry name" value="ARFGAP/RECO-RELATED"/>
    <property type="match status" value="1"/>
</dbReference>
<keyword evidence="1" id="KW-0862">Zinc</keyword>
<feature type="region of interest" description="Disordered" evidence="2">
    <location>
        <begin position="128"/>
        <end position="164"/>
    </location>
</feature>
<reference evidence="4 5" key="1">
    <citation type="journal article" date="2014" name="Genome Biol. Evol.">
        <title>The secreted proteins of Achlya hypogyna and Thraustotheca clavata identify the ancestral oomycete secretome and reveal gene acquisitions by horizontal gene transfer.</title>
        <authorList>
            <person name="Misner I."/>
            <person name="Blouin N."/>
            <person name="Leonard G."/>
            <person name="Richards T.A."/>
            <person name="Lane C.E."/>
        </authorList>
    </citation>
    <scope>NUCLEOTIDE SEQUENCE [LARGE SCALE GENOMIC DNA]</scope>
    <source>
        <strain evidence="4 5">ATCC 48635</strain>
    </source>
</reference>
<evidence type="ECO:0000256" key="2">
    <source>
        <dbReference type="SAM" id="MobiDB-lite"/>
    </source>
</evidence>
<name>A0A1V9ZAY9_ACHHY</name>
<dbReference type="InterPro" id="IPR001164">
    <property type="entry name" value="ArfGAP_dom"/>
</dbReference>
<dbReference type="InterPro" id="IPR037278">
    <property type="entry name" value="ARFGAP/RecO"/>
</dbReference>
<feature type="compositionally biased region" description="Polar residues" evidence="2">
    <location>
        <begin position="505"/>
        <end position="520"/>
    </location>
</feature>
<feature type="domain" description="Arf-GAP" evidence="3">
    <location>
        <begin position="11"/>
        <end position="134"/>
    </location>
</feature>
<dbReference type="CDD" id="cd08838">
    <property type="entry name" value="ArfGap_AGFG"/>
    <property type="match status" value="1"/>
</dbReference>
<protein>
    <recommendedName>
        <fullName evidence="3">Arf-GAP domain-containing protein</fullName>
    </recommendedName>
</protein>
<dbReference type="InterPro" id="IPR038508">
    <property type="entry name" value="ArfGAP_dom_sf"/>
</dbReference>
<dbReference type="PROSITE" id="PS50115">
    <property type="entry name" value="ARFGAP"/>
    <property type="match status" value="1"/>
</dbReference>
<dbReference type="Gene3D" id="1.10.220.150">
    <property type="entry name" value="Arf GTPase activating protein"/>
    <property type="match status" value="1"/>
</dbReference>
<accession>A0A1V9ZAY9</accession>
<dbReference type="InterPro" id="IPR044820">
    <property type="entry name" value="AGD14-like"/>
</dbReference>
<proteinExistence type="predicted"/>
<dbReference type="EMBL" id="JNBR01000336">
    <property type="protein sequence ID" value="OQR95087.1"/>
    <property type="molecule type" value="Genomic_DNA"/>
</dbReference>
<feature type="compositionally biased region" description="Basic and acidic residues" evidence="2">
    <location>
        <begin position="128"/>
        <end position="137"/>
    </location>
</feature>
<dbReference type="GO" id="GO:0008270">
    <property type="term" value="F:zinc ion binding"/>
    <property type="evidence" value="ECO:0007669"/>
    <property type="project" value="UniProtKB-KW"/>
</dbReference>
<dbReference type="Proteomes" id="UP000243579">
    <property type="component" value="Unassembled WGS sequence"/>
</dbReference>
<dbReference type="Pfam" id="PF01412">
    <property type="entry name" value="ArfGap"/>
    <property type="match status" value="1"/>
</dbReference>
<comment type="caution">
    <text evidence="4">The sequence shown here is derived from an EMBL/GenBank/DDBJ whole genome shotgun (WGS) entry which is preliminary data.</text>
</comment>
<dbReference type="PANTHER" id="PTHR46085:SF3">
    <property type="entry name" value="ARF GTPASE ACTIVATING PROTEIN"/>
    <property type="match status" value="1"/>
</dbReference>
<keyword evidence="1" id="KW-0479">Metal-binding</keyword>